<dbReference type="InterPro" id="IPR023395">
    <property type="entry name" value="MCP_dom_sf"/>
</dbReference>
<keyword evidence="5" id="KW-0677">Repeat</keyword>
<keyword evidence="6" id="KW-1133">Transmembrane helix</keyword>
<dbReference type="SUPFAM" id="SSF103506">
    <property type="entry name" value="Mitochondrial carrier"/>
    <property type="match status" value="1"/>
</dbReference>
<dbReference type="EMBL" id="GBEZ01010623">
    <property type="protein sequence ID" value="JAC75075.1"/>
    <property type="molecule type" value="Transcribed_RNA"/>
</dbReference>
<keyword evidence="7" id="KW-0496">Mitochondrion</keyword>
<feature type="repeat" description="Solcar" evidence="9">
    <location>
        <begin position="15"/>
        <end position="100"/>
    </location>
</feature>
<evidence type="ECO:0000256" key="10">
    <source>
        <dbReference type="RuleBase" id="RU000488"/>
    </source>
</evidence>
<feature type="repeat" description="Solcar" evidence="9">
    <location>
        <begin position="215"/>
        <end position="300"/>
    </location>
</feature>
<evidence type="ECO:0000256" key="3">
    <source>
        <dbReference type="ARBA" id="ARBA00022448"/>
    </source>
</evidence>
<evidence type="ECO:0000256" key="6">
    <source>
        <dbReference type="ARBA" id="ARBA00022989"/>
    </source>
</evidence>
<comment type="similarity">
    <text evidence="2 10">Belongs to the mitochondrial carrier (TC 2.A.29) family.</text>
</comment>
<dbReference type="Gene3D" id="1.50.40.10">
    <property type="entry name" value="Mitochondrial carrier domain"/>
    <property type="match status" value="2"/>
</dbReference>
<evidence type="ECO:0000256" key="4">
    <source>
        <dbReference type="ARBA" id="ARBA00022692"/>
    </source>
</evidence>
<dbReference type="InterPro" id="IPR050567">
    <property type="entry name" value="Mitochondrial_Carrier"/>
</dbReference>
<dbReference type="GO" id="GO:0031966">
    <property type="term" value="C:mitochondrial membrane"/>
    <property type="evidence" value="ECO:0007669"/>
    <property type="project" value="UniProtKB-SubCell"/>
</dbReference>
<evidence type="ECO:0000256" key="5">
    <source>
        <dbReference type="ARBA" id="ARBA00022737"/>
    </source>
</evidence>
<protein>
    <submittedName>
        <fullName evidence="12">Solute carrier family 25 (Mitochondrial carnitine/acylcarnitine transporter), member 20/29</fullName>
    </submittedName>
</protein>
<sequence length="336" mass="36060">MERLEHCEHARKKETSPLAHAFAGQLAGMAGLTVIHPIDTLKCRLQAASFCSQYSATRLAKEMMFSERWSNAYKGIGAPLCAFGVINAINFSVNALTLRSLKDFRNTHMQQDNLEQQPTTAEALFAGAMAGFCSSFVRGPAERVKTVLQANGAASWKNKGTLACARELVRRHGFVDGLFTGTGATIAREIPQMALYFLTYETVKSHSLQLFGEASGTAAIVVAGGSAGVLQWLATYPIDVVKTRIQAAPPRTYSGLLHCAADSVRREGPGVMWRGVGVAVVRAFPLHGTIFLTSEAALSLIARLQDPEGITLHIGRQQDKPAAIAHVPSTAAPDQG</sequence>
<dbReference type="GO" id="GO:0022857">
    <property type="term" value="F:transmembrane transporter activity"/>
    <property type="evidence" value="ECO:0007669"/>
    <property type="project" value="TreeGrafter"/>
</dbReference>
<keyword evidence="4 9" id="KW-0812">Transmembrane</keyword>
<dbReference type="Pfam" id="PF00153">
    <property type="entry name" value="Mito_carr"/>
    <property type="match status" value="3"/>
</dbReference>
<evidence type="ECO:0000256" key="1">
    <source>
        <dbReference type="ARBA" id="ARBA00004225"/>
    </source>
</evidence>
<gene>
    <name evidence="12" type="primary">SLC25A20_29</name>
    <name evidence="12" type="ORF">TSPGSL018_13022</name>
    <name evidence="11" type="ORF">TSPGSL018_24144</name>
</gene>
<proteinExistence type="inferred from homology"/>
<evidence type="ECO:0000256" key="7">
    <source>
        <dbReference type="ARBA" id="ARBA00023128"/>
    </source>
</evidence>
<comment type="subcellular location">
    <subcellularLocation>
        <location evidence="1">Mitochondrion membrane</location>
        <topology evidence="1">Multi-pass membrane protein</topology>
    </subcellularLocation>
</comment>
<evidence type="ECO:0000256" key="9">
    <source>
        <dbReference type="PROSITE-ProRule" id="PRU00282"/>
    </source>
</evidence>
<feature type="repeat" description="Solcar" evidence="9">
    <location>
        <begin position="118"/>
        <end position="206"/>
    </location>
</feature>
<dbReference type="PRINTS" id="PR00926">
    <property type="entry name" value="MITOCARRIER"/>
</dbReference>
<accession>A0A061S4Y8</accession>
<dbReference type="InterPro" id="IPR018108">
    <property type="entry name" value="MCP_transmembrane"/>
</dbReference>
<keyword evidence="3 10" id="KW-0813">Transport</keyword>
<evidence type="ECO:0000256" key="8">
    <source>
        <dbReference type="ARBA" id="ARBA00023136"/>
    </source>
</evidence>
<dbReference type="PROSITE" id="PS50920">
    <property type="entry name" value="SOLCAR"/>
    <property type="match status" value="3"/>
</dbReference>
<organism evidence="12">
    <name type="scientific">Tetraselmis sp. GSL018</name>
    <dbReference type="NCBI Taxonomy" id="582737"/>
    <lineage>
        <taxon>Eukaryota</taxon>
        <taxon>Viridiplantae</taxon>
        <taxon>Chlorophyta</taxon>
        <taxon>core chlorophytes</taxon>
        <taxon>Chlorodendrophyceae</taxon>
        <taxon>Chlorodendrales</taxon>
        <taxon>Chlorodendraceae</taxon>
        <taxon>Tetraselmis</taxon>
    </lineage>
</organism>
<evidence type="ECO:0000313" key="12">
    <source>
        <dbReference type="EMBL" id="JAC79313.1"/>
    </source>
</evidence>
<name>A0A061S4Y8_9CHLO</name>
<reference evidence="12" key="1">
    <citation type="submission" date="2014-05" db="EMBL/GenBank/DDBJ databases">
        <title>The transcriptome of the halophilic microalga Tetraselmis sp. GSL018 isolated from the Great Salt Lake, Utah.</title>
        <authorList>
            <person name="Jinkerson R.E."/>
            <person name="D'Adamo S."/>
            <person name="Posewitz M.C."/>
        </authorList>
    </citation>
    <scope>NUCLEOTIDE SEQUENCE</scope>
    <source>
        <strain evidence="12">GSL018</strain>
    </source>
</reference>
<keyword evidence="8 9" id="KW-0472">Membrane</keyword>
<dbReference type="InterPro" id="IPR002067">
    <property type="entry name" value="MCP"/>
</dbReference>
<evidence type="ECO:0000256" key="2">
    <source>
        <dbReference type="ARBA" id="ARBA00006375"/>
    </source>
</evidence>
<dbReference type="PANTHER" id="PTHR45624:SF10">
    <property type="entry name" value="SLC (SOLUTE CARRIER) HOMOLOG"/>
    <property type="match status" value="1"/>
</dbReference>
<dbReference type="PANTHER" id="PTHR45624">
    <property type="entry name" value="MITOCHONDRIAL BASIC AMINO ACIDS TRANSPORTER-RELATED"/>
    <property type="match status" value="1"/>
</dbReference>
<evidence type="ECO:0000313" key="11">
    <source>
        <dbReference type="EMBL" id="JAC75075.1"/>
    </source>
</evidence>
<dbReference type="AlphaFoldDB" id="A0A061S4Y8"/>
<dbReference type="EMBL" id="GBEZ01006057">
    <property type="protein sequence ID" value="JAC79313.1"/>
    <property type="molecule type" value="Transcribed_RNA"/>
</dbReference>